<evidence type="ECO:0000256" key="1">
    <source>
        <dbReference type="ARBA" id="ARBA00004651"/>
    </source>
</evidence>
<keyword evidence="6" id="KW-0813">Transport</keyword>
<dbReference type="PANTHER" id="PTHR30625">
    <property type="entry name" value="PROTEIN TOLQ"/>
    <property type="match status" value="1"/>
</dbReference>
<comment type="subcellular location">
    <subcellularLocation>
        <location evidence="1">Cell membrane</location>
        <topology evidence="1">Multi-pass membrane protein</topology>
    </subcellularLocation>
    <subcellularLocation>
        <location evidence="6">Membrane</location>
        <topology evidence="6">Multi-pass membrane protein</topology>
    </subcellularLocation>
</comment>
<dbReference type="Proteomes" id="UP001273505">
    <property type="component" value="Unassembled WGS sequence"/>
</dbReference>
<proteinExistence type="inferred from homology"/>
<evidence type="ECO:0000313" key="10">
    <source>
        <dbReference type="Proteomes" id="UP001273505"/>
    </source>
</evidence>
<dbReference type="InterPro" id="IPR050790">
    <property type="entry name" value="ExbB/TolQ_transport"/>
</dbReference>
<dbReference type="Pfam" id="PF01618">
    <property type="entry name" value="MotA_ExbB"/>
    <property type="match status" value="1"/>
</dbReference>
<sequence length="130" mass="13960">MEAISEQILATPVLWLIISLAIGCYTILMYLCFFSKRNPAWLKLVDSWRTSLKAMAGALPLLGLLGTITGLMSTFSTLATGISDIQLLMASGISSALTTTQAGIALAVPGILLCTLLNRKRAKFYDSEMA</sequence>
<feature type="transmembrane region" description="Helical" evidence="7">
    <location>
        <begin position="95"/>
        <end position="117"/>
    </location>
</feature>
<evidence type="ECO:0000313" key="9">
    <source>
        <dbReference type="EMBL" id="MDX6848518.1"/>
    </source>
</evidence>
<dbReference type="InterPro" id="IPR002898">
    <property type="entry name" value="MotA_ExbB_proton_chnl"/>
</dbReference>
<dbReference type="PANTHER" id="PTHR30625:SF11">
    <property type="entry name" value="MOTA_TOLQ_EXBB PROTON CHANNEL DOMAIN-CONTAINING PROTEIN"/>
    <property type="match status" value="1"/>
</dbReference>
<feature type="domain" description="MotA/TolQ/ExbB proton channel" evidence="8">
    <location>
        <begin position="49"/>
        <end position="123"/>
    </location>
</feature>
<gene>
    <name evidence="9" type="ORF">SCD92_04045</name>
</gene>
<keyword evidence="10" id="KW-1185">Reference proteome</keyword>
<dbReference type="EMBL" id="JAXAFO010000005">
    <property type="protein sequence ID" value="MDX6848518.1"/>
    <property type="molecule type" value="Genomic_DNA"/>
</dbReference>
<keyword evidence="6" id="KW-0653">Protein transport</keyword>
<protein>
    <submittedName>
        <fullName evidence="9">MotA/TolQ/ExbB proton channel family protein</fullName>
    </submittedName>
</protein>
<comment type="caution">
    <text evidence="9">The sequence shown here is derived from an EMBL/GenBank/DDBJ whole genome shotgun (WGS) entry which is preliminary data.</text>
</comment>
<keyword evidence="2" id="KW-1003">Cell membrane</keyword>
<evidence type="ECO:0000256" key="3">
    <source>
        <dbReference type="ARBA" id="ARBA00022692"/>
    </source>
</evidence>
<organism evidence="9 10">
    <name type="scientific">Gilvimarinus gilvus</name>
    <dbReference type="NCBI Taxonomy" id="3058038"/>
    <lineage>
        <taxon>Bacteria</taxon>
        <taxon>Pseudomonadati</taxon>
        <taxon>Pseudomonadota</taxon>
        <taxon>Gammaproteobacteria</taxon>
        <taxon>Cellvibrionales</taxon>
        <taxon>Cellvibrionaceae</taxon>
        <taxon>Gilvimarinus</taxon>
    </lineage>
</organism>
<keyword evidence="5 7" id="KW-0472">Membrane</keyword>
<comment type="similarity">
    <text evidence="6">Belongs to the exbB/tolQ family.</text>
</comment>
<evidence type="ECO:0000259" key="8">
    <source>
        <dbReference type="Pfam" id="PF01618"/>
    </source>
</evidence>
<accession>A0ABU4RUG0</accession>
<evidence type="ECO:0000256" key="6">
    <source>
        <dbReference type="RuleBase" id="RU004057"/>
    </source>
</evidence>
<name>A0ABU4RUG0_9GAMM</name>
<evidence type="ECO:0000256" key="4">
    <source>
        <dbReference type="ARBA" id="ARBA00022989"/>
    </source>
</evidence>
<feature type="transmembrane region" description="Helical" evidence="7">
    <location>
        <begin position="12"/>
        <end position="33"/>
    </location>
</feature>
<dbReference type="RefSeq" id="WP_302724763.1">
    <property type="nucleotide sequence ID" value="NZ_JAULRU010000823.1"/>
</dbReference>
<evidence type="ECO:0000256" key="2">
    <source>
        <dbReference type="ARBA" id="ARBA00022475"/>
    </source>
</evidence>
<keyword evidence="3 7" id="KW-0812">Transmembrane</keyword>
<evidence type="ECO:0000256" key="7">
    <source>
        <dbReference type="SAM" id="Phobius"/>
    </source>
</evidence>
<feature type="transmembrane region" description="Helical" evidence="7">
    <location>
        <begin position="54"/>
        <end position="75"/>
    </location>
</feature>
<keyword evidence="4 7" id="KW-1133">Transmembrane helix</keyword>
<reference evidence="9 10" key="1">
    <citation type="submission" date="2023-11" db="EMBL/GenBank/DDBJ databases">
        <title>Gilvimarinus fulvus sp. nov., isolated from the surface of Kelp.</title>
        <authorList>
            <person name="Sun Y.Y."/>
            <person name="Gong Y."/>
            <person name="Du Z.J."/>
        </authorList>
    </citation>
    <scope>NUCLEOTIDE SEQUENCE [LARGE SCALE GENOMIC DNA]</scope>
    <source>
        <strain evidence="9 10">SDUM040013</strain>
    </source>
</reference>
<evidence type="ECO:0000256" key="5">
    <source>
        <dbReference type="ARBA" id="ARBA00023136"/>
    </source>
</evidence>